<organism evidence="1">
    <name type="scientific">Phytophthora nicotianae</name>
    <name type="common">Potato buckeye rot agent</name>
    <name type="synonym">Phytophthora parasitica</name>
    <dbReference type="NCBI Taxonomy" id="4792"/>
    <lineage>
        <taxon>Eukaryota</taxon>
        <taxon>Sar</taxon>
        <taxon>Stramenopiles</taxon>
        <taxon>Oomycota</taxon>
        <taxon>Peronosporomycetes</taxon>
        <taxon>Peronosporales</taxon>
        <taxon>Peronosporaceae</taxon>
        <taxon>Phytophthora</taxon>
    </lineage>
</organism>
<dbReference type="AlphaFoldDB" id="W2NGV2"/>
<dbReference type="EMBL" id="KI692616">
    <property type="protein sequence ID" value="ETM47816.1"/>
    <property type="molecule type" value="Genomic_DNA"/>
</dbReference>
<protein>
    <submittedName>
        <fullName evidence="1">Uncharacterized protein</fullName>
    </submittedName>
</protein>
<proteinExistence type="predicted"/>
<name>W2NGV2_PHYNI</name>
<reference evidence="1" key="1">
    <citation type="submission" date="2013-11" db="EMBL/GenBank/DDBJ databases">
        <title>The Genome Sequence of Phytophthora parasitica IAC_01/95.</title>
        <authorList>
            <consortium name="The Broad Institute Genomics Platform"/>
            <person name="Russ C."/>
            <person name="Tyler B."/>
            <person name="Panabieres F."/>
            <person name="Shan W."/>
            <person name="Tripathy S."/>
            <person name="Grunwald N."/>
            <person name="Machado M."/>
            <person name="Johnson C.S."/>
            <person name="Arredondo F."/>
            <person name="Hong C."/>
            <person name="Coffey M."/>
            <person name="Young S.K."/>
            <person name="Zeng Q."/>
            <person name="Gargeya S."/>
            <person name="Fitzgerald M."/>
            <person name="Abouelleil A."/>
            <person name="Alvarado L."/>
            <person name="Chapman S.B."/>
            <person name="Gainer-Dewar J."/>
            <person name="Goldberg J."/>
            <person name="Griggs A."/>
            <person name="Gujja S."/>
            <person name="Hansen M."/>
            <person name="Howarth C."/>
            <person name="Imamovic A."/>
            <person name="Ireland A."/>
            <person name="Larimer J."/>
            <person name="McCowan C."/>
            <person name="Murphy C."/>
            <person name="Pearson M."/>
            <person name="Poon T.W."/>
            <person name="Priest M."/>
            <person name="Roberts A."/>
            <person name="Saif S."/>
            <person name="Shea T."/>
            <person name="Sykes S."/>
            <person name="Wortman J."/>
            <person name="Nusbaum C."/>
            <person name="Birren B."/>
        </authorList>
    </citation>
    <scope>NUCLEOTIDE SEQUENCE [LARGE SCALE GENOMIC DNA]</scope>
    <source>
        <strain evidence="1">IAC_01/95</strain>
    </source>
</reference>
<accession>W2NGV2</accession>
<sequence length="118" mass="12880">MSLLEWVATHAANVTVVHDLIDPVSSVASYGEDDRSIVAKSEFQPGAELVTLKSGAFLNGSFWLEHYDGDDKQMLQEKIYTLQLSGTSLPEATKAIFMATSSNSPRPFRCLSAGMKKP</sequence>
<evidence type="ECO:0000313" key="1">
    <source>
        <dbReference type="EMBL" id="ETM47816.1"/>
    </source>
</evidence>
<gene>
    <name evidence="1" type="ORF">L914_07572</name>
</gene>
<dbReference type="Proteomes" id="UP000054532">
    <property type="component" value="Unassembled WGS sequence"/>
</dbReference>